<dbReference type="AlphaFoldDB" id="A0A397USG5"/>
<comment type="subcellular location">
    <subcellularLocation>
        <location evidence="1">Endomembrane system</location>
        <topology evidence="1">Multi-pass membrane protein</topology>
    </subcellularLocation>
</comment>
<accession>A0A397USG5</accession>
<evidence type="ECO:0000256" key="2">
    <source>
        <dbReference type="ARBA" id="ARBA00005766"/>
    </source>
</evidence>
<proteinExistence type="inferred from homology"/>
<dbReference type="EMBL" id="QKWP01001101">
    <property type="protein sequence ID" value="RIB11729.1"/>
    <property type="molecule type" value="Genomic_DNA"/>
</dbReference>
<protein>
    <submittedName>
        <fullName evidence="13">Uncharacterized protein</fullName>
    </submittedName>
</protein>
<dbReference type="GO" id="GO:0042802">
    <property type="term" value="F:identical protein binding"/>
    <property type="evidence" value="ECO:0007669"/>
    <property type="project" value="InterPro"/>
</dbReference>
<comment type="similarity">
    <text evidence="2">Belongs to the TMEM38 family.</text>
</comment>
<keyword evidence="4" id="KW-0633">Potassium transport</keyword>
<evidence type="ECO:0000256" key="12">
    <source>
        <dbReference type="SAM" id="Phobius"/>
    </source>
</evidence>
<keyword evidence="6" id="KW-0631">Potassium channel</keyword>
<gene>
    <name evidence="13" type="ORF">C2G38_2102847</name>
</gene>
<evidence type="ECO:0000256" key="9">
    <source>
        <dbReference type="ARBA" id="ARBA00023065"/>
    </source>
</evidence>
<evidence type="ECO:0000256" key="1">
    <source>
        <dbReference type="ARBA" id="ARBA00004127"/>
    </source>
</evidence>
<evidence type="ECO:0000256" key="8">
    <source>
        <dbReference type="ARBA" id="ARBA00022989"/>
    </source>
</evidence>
<evidence type="ECO:0000256" key="3">
    <source>
        <dbReference type="ARBA" id="ARBA00022448"/>
    </source>
</evidence>
<keyword evidence="14" id="KW-1185">Reference proteome</keyword>
<keyword evidence="11" id="KW-0407">Ion channel</keyword>
<dbReference type="OrthoDB" id="206005at2759"/>
<comment type="caution">
    <text evidence="13">The sequence shown here is derived from an EMBL/GenBank/DDBJ whole genome shotgun (WGS) entry which is preliminary data.</text>
</comment>
<dbReference type="GO" id="GO:0016020">
    <property type="term" value="C:membrane"/>
    <property type="evidence" value="ECO:0007669"/>
    <property type="project" value="InterPro"/>
</dbReference>
<feature type="transmembrane region" description="Helical" evidence="12">
    <location>
        <begin position="43"/>
        <end position="60"/>
    </location>
</feature>
<feature type="transmembrane region" description="Helical" evidence="12">
    <location>
        <begin position="173"/>
        <end position="191"/>
    </location>
</feature>
<dbReference type="Proteomes" id="UP000266673">
    <property type="component" value="Unassembled WGS sequence"/>
</dbReference>
<keyword evidence="5 12" id="KW-0812">Transmembrane</keyword>
<keyword evidence="10 12" id="KW-0472">Membrane</keyword>
<keyword evidence="8 12" id="KW-1133">Transmembrane helix</keyword>
<feature type="transmembrane region" description="Helical" evidence="12">
    <location>
        <begin position="72"/>
        <end position="94"/>
    </location>
</feature>
<evidence type="ECO:0000256" key="5">
    <source>
        <dbReference type="ARBA" id="ARBA00022692"/>
    </source>
</evidence>
<dbReference type="InterPro" id="IPR007866">
    <property type="entry name" value="TRIC_channel"/>
</dbReference>
<sequence length="288" mass="32398">MQNFINDTRATINSTQMASQQETTTFNSTQFILSLPSSVWHETLFPFSILVTLHAIYVNLKYKACLKNAQVSWLQGFFSLMIMTVGGSSTSAILTGNAPSWLASNTTMTTYLWIYSMMFYFPNFHQYFTSIPSFILDPILLTADGFIRANAIYSSGVDHIRFGKHYNPSLNTSWVAILICGTLCGCGGGLWESTFQLASPKWTFCTPPAFLNPTHDMKMSFITTLFYALTTSNIQLPIMSFTPLLDIDQGRALATFVFIGLNLIKLKDPTHIRYSQDTKNIENKDKVQ</sequence>
<feature type="transmembrane region" description="Helical" evidence="12">
    <location>
        <begin position="100"/>
        <end position="122"/>
    </location>
</feature>
<keyword evidence="9" id="KW-0406">Ion transport</keyword>
<keyword evidence="7" id="KW-0630">Potassium</keyword>
<organism evidence="13 14">
    <name type="scientific">Gigaspora rosea</name>
    <dbReference type="NCBI Taxonomy" id="44941"/>
    <lineage>
        <taxon>Eukaryota</taxon>
        <taxon>Fungi</taxon>
        <taxon>Fungi incertae sedis</taxon>
        <taxon>Mucoromycota</taxon>
        <taxon>Glomeromycotina</taxon>
        <taxon>Glomeromycetes</taxon>
        <taxon>Diversisporales</taxon>
        <taxon>Gigasporaceae</taxon>
        <taxon>Gigaspora</taxon>
    </lineage>
</organism>
<dbReference type="GO" id="GO:0012505">
    <property type="term" value="C:endomembrane system"/>
    <property type="evidence" value="ECO:0007669"/>
    <property type="project" value="UniProtKB-SubCell"/>
</dbReference>
<evidence type="ECO:0000313" key="14">
    <source>
        <dbReference type="Proteomes" id="UP000266673"/>
    </source>
</evidence>
<evidence type="ECO:0000313" key="13">
    <source>
        <dbReference type="EMBL" id="RIB11729.1"/>
    </source>
</evidence>
<name>A0A397USG5_9GLOM</name>
<reference evidence="13 14" key="1">
    <citation type="submission" date="2018-06" db="EMBL/GenBank/DDBJ databases">
        <title>Comparative genomics reveals the genomic features of Rhizophagus irregularis, R. cerebriforme, R. diaphanum and Gigaspora rosea, and their symbiotic lifestyle signature.</title>
        <authorList>
            <person name="Morin E."/>
            <person name="San Clemente H."/>
            <person name="Chen E.C.H."/>
            <person name="De La Providencia I."/>
            <person name="Hainaut M."/>
            <person name="Kuo A."/>
            <person name="Kohler A."/>
            <person name="Murat C."/>
            <person name="Tang N."/>
            <person name="Roy S."/>
            <person name="Loubradou J."/>
            <person name="Henrissat B."/>
            <person name="Grigoriev I.V."/>
            <person name="Corradi N."/>
            <person name="Roux C."/>
            <person name="Martin F.M."/>
        </authorList>
    </citation>
    <scope>NUCLEOTIDE SEQUENCE [LARGE SCALE GENOMIC DNA]</scope>
    <source>
        <strain evidence="13 14">DAOM 194757</strain>
    </source>
</reference>
<evidence type="ECO:0000256" key="10">
    <source>
        <dbReference type="ARBA" id="ARBA00023136"/>
    </source>
</evidence>
<dbReference type="Pfam" id="PF05197">
    <property type="entry name" value="TRIC"/>
    <property type="match status" value="1"/>
</dbReference>
<evidence type="ECO:0000256" key="4">
    <source>
        <dbReference type="ARBA" id="ARBA00022538"/>
    </source>
</evidence>
<evidence type="ECO:0000256" key="11">
    <source>
        <dbReference type="ARBA" id="ARBA00023303"/>
    </source>
</evidence>
<evidence type="ECO:0000256" key="7">
    <source>
        <dbReference type="ARBA" id="ARBA00022958"/>
    </source>
</evidence>
<dbReference type="GO" id="GO:0005267">
    <property type="term" value="F:potassium channel activity"/>
    <property type="evidence" value="ECO:0007669"/>
    <property type="project" value="UniProtKB-KW"/>
</dbReference>
<keyword evidence="3" id="KW-0813">Transport</keyword>
<evidence type="ECO:0000256" key="6">
    <source>
        <dbReference type="ARBA" id="ARBA00022826"/>
    </source>
</evidence>